<protein>
    <submittedName>
        <fullName evidence="1">FabD/lysophospholipase-like protein</fullName>
    </submittedName>
</protein>
<reference evidence="1" key="1">
    <citation type="journal article" date="2020" name="Stud. Mycol.">
        <title>101 Dothideomycetes genomes: a test case for predicting lifestyles and emergence of pathogens.</title>
        <authorList>
            <person name="Haridas S."/>
            <person name="Albert R."/>
            <person name="Binder M."/>
            <person name="Bloem J."/>
            <person name="Labutti K."/>
            <person name="Salamov A."/>
            <person name="Andreopoulos B."/>
            <person name="Baker S."/>
            <person name="Barry K."/>
            <person name="Bills G."/>
            <person name="Bluhm B."/>
            <person name="Cannon C."/>
            <person name="Castanera R."/>
            <person name="Culley D."/>
            <person name="Daum C."/>
            <person name="Ezra D."/>
            <person name="Gonzalez J."/>
            <person name="Henrissat B."/>
            <person name="Kuo A."/>
            <person name="Liang C."/>
            <person name="Lipzen A."/>
            <person name="Lutzoni F."/>
            <person name="Magnuson J."/>
            <person name="Mondo S."/>
            <person name="Nolan M."/>
            <person name="Ohm R."/>
            <person name="Pangilinan J."/>
            <person name="Park H.-J."/>
            <person name="Ramirez L."/>
            <person name="Alfaro M."/>
            <person name="Sun H."/>
            <person name="Tritt A."/>
            <person name="Yoshinaga Y."/>
            <person name="Zwiers L.-H."/>
            <person name="Turgeon B."/>
            <person name="Goodwin S."/>
            <person name="Spatafora J."/>
            <person name="Crous P."/>
            <person name="Grigoriev I."/>
        </authorList>
    </citation>
    <scope>NUCLEOTIDE SEQUENCE</scope>
    <source>
        <strain evidence="1">ATCC 200398</strain>
    </source>
</reference>
<dbReference type="EMBL" id="MU003528">
    <property type="protein sequence ID" value="KAF2465829.1"/>
    <property type="molecule type" value="Genomic_DNA"/>
</dbReference>
<gene>
    <name evidence="1" type="ORF">BDR25DRAFT_294875</name>
</gene>
<comment type="caution">
    <text evidence="1">The sequence shown here is derived from an EMBL/GenBank/DDBJ whole genome shotgun (WGS) entry which is preliminary data.</text>
</comment>
<keyword evidence="2" id="KW-1185">Reference proteome</keyword>
<organism evidence="1 2">
    <name type="scientific">Lindgomyces ingoldianus</name>
    <dbReference type="NCBI Taxonomy" id="673940"/>
    <lineage>
        <taxon>Eukaryota</taxon>
        <taxon>Fungi</taxon>
        <taxon>Dikarya</taxon>
        <taxon>Ascomycota</taxon>
        <taxon>Pezizomycotina</taxon>
        <taxon>Dothideomycetes</taxon>
        <taxon>Pleosporomycetidae</taxon>
        <taxon>Pleosporales</taxon>
        <taxon>Lindgomycetaceae</taxon>
        <taxon>Lindgomyces</taxon>
    </lineage>
</organism>
<dbReference type="Proteomes" id="UP000799755">
    <property type="component" value="Unassembled WGS sequence"/>
</dbReference>
<proteinExistence type="predicted"/>
<accession>A0ACB6QFS1</accession>
<evidence type="ECO:0000313" key="2">
    <source>
        <dbReference type="Proteomes" id="UP000799755"/>
    </source>
</evidence>
<name>A0ACB6QFS1_9PLEO</name>
<sequence>MDPPLSPGERCEDERCDRKSDDYIWYCVDCSCRFCESCWRFQPPHRKGKYARDGKPHEQIDYHIAKRLESILNPSNDREEVRKLHETDEKSTWFGWAKDDNQCPVLEDFGAYVSLMAESTRDSVLPKYPQIVSFVGETSKYHDSHSKERAGKSTIINMLIKLHDPWREGGDEWSIPFPAPVCGSPADHNKPTSADVHLYADPKTFYSDKPILLADCEGLNGGEEVPIAKRKKLGREALELMKLARERTRDHLEISWADPKGNDPQRRTREFAVSELYPRILYTFSDAVVFVSRNAKTFQSGALKKLLEWGQRSLEKSTNQPALPRAIVALNATEIGVDESEWDIDKATASLLSSVKNALHPQHGVPSFQALARFWEQKGIRITSVYDLIRCYYGSFHVVTIPRGGRYSIMQSQVQALHNRIVECCNDSRQDREKARLRFTSEALQVYLQEAFKHFRRTIDEPFDFKKVSFQVHPIPANFGGRIFELAEAVYASYRSLSKRPTTIEVFTEMSSMIASCVLLDVHRNRKGEDSDPLEYEKHFSFALEEFCGSAMPCSFRSKHGELCVNVSSRHSSKGHQNSKGKIIGSGKYESSGFNHKDFSKRFMRLIKRRLCKLESELQVSTGPDAEGGTSGNAQVLQLHERTMAEFYKKFESRQRIVSHQACLSCLMSPPDYVLPCAHGLCSDCAYSFGTREDDTTLTLTCCPLHQGEGAWPRLWRIRLKPEFAGVRILSLDGGGVRGIVELEVLRLLQKQLGDRLPIQNFFDIIVGTSTGSIIALALGVLGLSVDDCTTKFSELCRTAFTKRKTYMTLRSKFSAVLFRGSIYRTRPLYDSLRQSLGDARIFGGAGKKSHFYDIKVAVTSTDELAKNAIIMANYNRQGENYARHIFQRPSDPNKELMIWEAAAASAAAPPYFTAFWHPETSREYLDGAFHNNNPVRVAYREAQLLWPEVSKLPPDVLLSIGTGKEGDTDGRADDRLEIEYDLQLLSERFQRQKNHLSTSIHIIDAEVAWKLFLRERAVSADAQSRTSARYIRLNPEMDVVPELDAAEDLSKLLSVTSKGISEETLRDVALHLVASTFYFKKLGCSARNTDSGYDCHGK</sequence>
<evidence type="ECO:0000313" key="1">
    <source>
        <dbReference type="EMBL" id="KAF2465829.1"/>
    </source>
</evidence>